<comment type="subunit">
    <text evidence="7">Dimer of dimers.</text>
</comment>
<keyword evidence="12" id="KW-1185">Reference proteome</keyword>
<dbReference type="GO" id="GO:0008802">
    <property type="term" value="F:betaine-aldehyde dehydrogenase (NAD+) activity"/>
    <property type="evidence" value="ECO:0007669"/>
    <property type="project" value="UniProtKB-UniRule"/>
</dbReference>
<dbReference type="GO" id="GO:0046872">
    <property type="term" value="F:metal ion binding"/>
    <property type="evidence" value="ECO:0007669"/>
    <property type="project" value="UniProtKB-KW"/>
</dbReference>
<feature type="binding site" evidence="7">
    <location>
        <position position="458"/>
    </location>
    <ligand>
        <name>K(+)</name>
        <dbReference type="ChEBI" id="CHEBI:29103"/>
        <label>2</label>
    </ligand>
</feature>
<feature type="binding site" evidence="7">
    <location>
        <begin position="176"/>
        <end position="179"/>
    </location>
    <ligand>
        <name>NAD(+)</name>
        <dbReference type="ChEBI" id="CHEBI:57540"/>
    </ligand>
</feature>
<dbReference type="NCBIfam" id="TIGR01804">
    <property type="entry name" value="BADH"/>
    <property type="match status" value="1"/>
</dbReference>
<keyword evidence="6 7" id="KW-0558">Oxidation</keyword>
<dbReference type="Pfam" id="PF00171">
    <property type="entry name" value="Aldedh"/>
    <property type="match status" value="1"/>
</dbReference>
<keyword evidence="2 7" id="KW-0479">Metal-binding</keyword>
<comment type="caution">
    <text evidence="7">Lacks conserved residue(s) required for the propagation of feature annotation.</text>
</comment>
<reference evidence="12" key="1">
    <citation type="submission" date="2016-10" db="EMBL/GenBank/DDBJ databases">
        <authorList>
            <person name="Varghese N."/>
            <person name="Submissions S."/>
        </authorList>
    </citation>
    <scope>NUCLEOTIDE SEQUENCE [LARGE SCALE GENOMIC DNA]</scope>
    <source>
        <strain evidence="12">DSM 21857</strain>
    </source>
</reference>
<evidence type="ECO:0000256" key="7">
    <source>
        <dbReference type="HAMAP-Rule" id="MF_00804"/>
    </source>
</evidence>
<dbReference type="HAMAP" id="MF_00804">
    <property type="entry name" value="BADH"/>
    <property type="match status" value="1"/>
</dbReference>
<feature type="binding site" evidence="7">
    <location>
        <position position="385"/>
    </location>
    <ligand>
        <name>NAD(+)</name>
        <dbReference type="ChEBI" id="CHEBI:57540"/>
    </ligand>
</feature>
<dbReference type="InterPro" id="IPR015590">
    <property type="entry name" value="Aldehyde_DH_dom"/>
</dbReference>
<feature type="active site" evidence="8">
    <location>
        <position position="250"/>
    </location>
</feature>
<dbReference type="GO" id="GO:0019285">
    <property type="term" value="P:glycine betaine biosynthetic process from choline"/>
    <property type="evidence" value="ECO:0007669"/>
    <property type="project" value="UniProtKB-UniRule"/>
</dbReference>
<dbReference type="FunFam" id="3.40.309.10:FF:000012">
    <property type="entry name" value="Betaine aldehyde dehydrogenase"/>
    <property type="match status" value="1"/>
</dbReference>
<evidence type="ECO:0000256" key="4">
    <source>
        <dbReference type="ARBA" id="ARBA00023002"/>
    </source>
</evidence>
<dbReference type="CDD" id="cd07090">
    <property type="entry name" value="ALDH_F9_TMBADH"/>
    <property type="match status" value="1"/>
</dbReference>
<evidence type="ECO:0000256" key="1">
    <source>
        <dbReference type="ARBA" id="ARBA00009986"/>
    </source>
</evidence>
<feature type="binding site" evidence="7">
    <location>
        <begin position="150"/>
        <end position="152"/>
    </location>
    <ligand>
        <name>NAD(+)</name>
        <dbReference type="ChEBI" id="CHEBI:57540"/>
    </ligand>
</feature>
<evidence type="ECO:0000256" key="8">
    <source>
        <dbReference type="PROSITE-ProRule" id="PRU10007"/>
    </source>
</evidence>
<feature type="modified residue" description="Cysteine sulfenic acid (-SOH)" evidence="7">
    <location>
        <position position="284"/>
    </location>
</feature>
<feature type="binding site" evidence="7">
    <location>
        <position position="27"/>
    </location>
    <ligand>
        <name>K(+)</name>
        <dbReference type="ChEBI" id="CHEBI:29103"/>
        <label>1</label>
    </ligand>
</feature>
<dbReference type="Proteomes" id="UP000242763">
    <property type="component" value="Unassembled WGS sequence"/>
</dbReference>
<dbReference type="STRING" id="1121003.SAMN03080618_00861"/>
<dbReference type="OrthoDB" id="9772584at2"/>
<gene>
    <name evidence="7" type="primary">betB</name>
    <name evidence="11" type="ORF">SAMN03080618_00861</name>
</gene>
<dbReference type="PROSITE" id="PS00070">
    <property type="entry name" value="ALDEHYDE_DEHYDR_CYS"/>
    <property type="match status" value="1"/>
</dbReference>
<evidence type="ECO:0000256" key="9">
    <source>
        <dbReference type="RuleBase" id="RU003345"/>
    </source>
</evidence>
<organism evidence="11 12">
    <name type="scientific">Aquamicrobium aerolatum DSM 21857</name>
    <dbReference type="NCBI Taxonomy" id="1121003"/>
    <lineage>
        <taxon>Bacteria</taxon>
        <taxon>Pseudomonadati</taxon>
        <taxon>Pseudomonadota</taxon>
        <taxon>Alphaproteobacteria</taxon>
        <taxon>Hyphomicrobiales</taxon>
        <taxon>Phyllobacteriaceae</taxon>
        <taxon>Aerobium</taxon>
    </lineage>
</organism>
<feature type="active site" description="Charge relay system" evidence="7">
    <location>
        <position position="462"/>
    </location>
</feature>
<feature type="binding site" description="covalent" evidence="7">
    <location>
        <position position="284"/>
    </location>
    <ligand>
        <name>NAD(+)</name>
        <dbReference type="ChEBI" id="CHEBI:57540"/>
    </ligand>
</feature>
<dbReference type="NCBIfam" id="NF009725">
    <property type="entry name" value="PRK13252.1"/>
    <property type="match status" value="1"/>
</dbReference>
<evidence type="ECO:0000256" key="5">
    <source>
        <dbReference type="ARBA" id="ARBA00023027"/>
    </source>
</evidence>
<comment type="function">
    <text evidence="7">Involved in the biosynthesis of the osmoprotectant glycine betaine. Catalyzes the irreversible oxidation of betaine aldehyde to the corresponding acid.</text>
</comment>
<evidence type="ECO:0000256" key="6">
    <source>
        <dbReference type="ARBA" id="ARBA00023097"/>
    </source>
</evidence>
<accession>A0A1I3JHI1</accession>
<evidence type="ECO:0000256" key="3">
    <source>
        <dbReference type="ARBA" id="ARBA00022958"/>
    </source>
</evidence>
<keyword evidence="7" id="KW-0521">NADP</keyword>
<comment type="pathway">
    <text evidence="7">Amine and polyamine biosynthesis; betaine biosynthesis via choline pathway; betaine from betaine aldehyde: step 1/1.</text>
</comment>
<dbReference type="SUPFAM" id="SSF53720">
    <property type="entry name" value="ALDH-like"/>
    <property type="match status" value="1"/>
</dbReference>
<protein>
    <recommendedName>
        <fullName evidence="7">Betaine aldehyde dehydrogenase</fullName>
        <shortName evidence="7">BADH</shortName>
        <ecNumber evidence="7">1.2.1.8</ecNumber>
    </recommendedName>
</protein>
<comment type="similarity">
    <text evidence="1 7 9">Belongs to the aldehyde dehydrogenase family.</text>
</comment>
<dbReference type="RefSeq" id="WP_091519059.1">
    <property type="nucleotide sequence ID" value="NZ_FORF01000004.1"/>
</dbReference>
<feature type="binding site" evidence="7">
    <location>
        <position position="455"/>
    </location>
    <ligand>
        <name>K(+)</name>
        <dbReference type="ChEBI" id="CHEBI:29103"/>
        <label>2</label>
    </ligand>
</feature>
<evidence type="ECO:0000313" key="12">
    <source>
        <dbReference type="Proteomes" id="UP000242763"/>
    </source>
</evidence>
<sequence>MRAQPKASHYINGSYVDDEQGQPFDVIYPATGEVIARIHAATPNIIELAVEAARVGQAEWARMRPADRGRILRKAADLIHERNEELSRLETLDTGKAIQETIVADPLSAAEALEFFGGVVAGYNGDYIDLGGGPFAYTRREPLGVCVGVGAWNYPMQGAAWKSAPALAMGNAMVFKPSENTPLSALALAEIYSEAGLPDGLFNVVQGFGDVGAALAGHPEVAKVSLTGSVPTGKKVLALAGSHMKHATMELGGKSPLVIFDDADVENAVGGAMLANFYSTGQVCSNGTRVYVQNGIYEQFLDRLTERTKKIRIGDPLDPDTQMGPLINKAQHEKVLGYVDIGRGEGATLHHGGGVPVLQGFEGGFFIEPTIFTNVTDDMRIAREEIFGPVMSVLTFSDEDEAITRANDTVFGLSAGVFTRDIARAHRVIANIKAGSCWINTYNLAPAEVPFGGYKQSGIGRENSLAALGHYSQLKAVYVETGDVDSPY</sequence>
<dbReference type="UniPathway" id="UPA00529">
    <property type="reaction ID" value="UER00386"/>
</dbReference>
<name>A0A1I3JHI1_9HYPH</name>
<dbReference type="InterPro" id="IPR016160">
    <property type="entry name" value="Ald_DH_CS_CYS"/>
</dbReference>
<proteinExistence type="inferred from homology"/>
<dbReference type="InterPro" id="IPR011264">
    <property type="entry name" value="BADH"/>
</dbReference>
<evidence type="ECO:0000313" key="11">
    <source>
        <dbReference type="EMBL" id="SFI59733.1"/>
    </source>
</evidence>
<evidence type="ECO:0000259" key="10">
    <source>
        <dbReference type="Pfam" id="PF00171"/>
    </source>
</evidence>
<dbReference type="PANTHER" id="PTHR11699">
    <property type="entry name" value="ALDEHYDE DEHYDROGENASE-RELATED"/>
    <property type="match status" value="1"/>
</dbReference>
<dbReference type="InterPro" id="IPR016163">
    <property type="entry name" value="Ald_DH_C"/>
</dbReference>
<feature type="active site" description="Charge relay system" evidence="7">
    <location>
        <position position="162"/>
    </location>
</feature>
<keyword evidence="4 7" id="KW-0560">Oxidoreductase</keyword>
<comment type="cofactor">
    <cofactor evidence="7">
        <name>K(+)</name>
        <dbReference type="ChEBI" id="CHEBI:29103"/>
    </cofactor>
    <text evidence="7">Binds 2 potassium ions per subunit.</text>
</comment>
<keyword evidence="5 7" id="KW-0520">NAD</keyword>
<feature type="binding site" evidence="7">
    <location>
        <position position="252"/>
    </location>
    <ligand>
        <name>NAD(+)</name>
        <dbReference type="ChEBI" id="CHEBI:57540"/>
    </ligand>
</feature>
<feature type="binding site" evidence="7">
    <location>
        <position position="93"/>
    </location>
    <ligand>
        <name>K(+)</name>
        <dbReference type="ChEBI" id="CHEBI:29103"/>
        <label>1</label>
    </ligand>
</feature>
<dbReference type="InterPro" id="IPR016161">
    <property type="entry name" value="Ald_DH/histidinol_DH"/>
</dbReference>
<feature type="active site" description="Proton acceptor" evidence="7">
    <location>
        <position position="250"/>
    </location>
</feature>
<dbReference type="FunFam" id="3.40.605.10:FF:000007">
    <property type="entry name" value="NAD/NADP-dependent betaine aldehyde dehydrogenase"/>
    <property type="match status" value="1"/>
</dbReference>
<dbReference type="Gene3D" id="3.40.605.10">
    <property type="entry name" value="Aldehyde Dehydrogenase, Chain A, domain 1"/>
    <property type="match status" value="1"/>
</dbReference>
<evidence type="ECO:0000256" key="2">
    <source>
        <dbReference type="ARBA" id="ARBA00022723"/>
    </source>
</evidence>
<keyword evidence="3 7" id="KW-0630">Potassium</keyword>
<comment type="catalytic activity">
    <reaction evidence="7">
        <text>betaine aldehyde + NAD(+) + H2O = glycine betaine + NADH + 2 H(+)</text>
        <dbReference type="Rhea" id="RHEA:15305"/>
        <dbReference type="ChEBI" id="CHEBI:15377"/>
        <dbReference type="ChEBI" id="CHEBI:15378"/>
        <dbReference type="ChEBI" id="CHEBI:15710"/>
        <dbReference type="ChEBI" id="CHEBI:17750"/>
        <dbReference type="ChEBI" id="CHEBI:57540"/>
        <dbReference type="ChEBI" id="CHEBI:57945"/>
        <dbReference type="EC" id="1.2.1.8"/>
    </reaction>
</comment>
<dbReference type="EC" id="1.2.1.8" evidence="7"/>
<feature type="domain" description="Aldehyde dehydrogenase" evidence="10">
    <location>
        <begin position="15"/>
        <end position="477"/>
    </location>
</feature>
<dbReference type="PROSITE" id="PS00687">
    <property type="entry name" value="ALDEHYDE_DEHYDR_GLU"/>
    <property type="match status" value="1"/>
</dbReference>
<dbReference type="EMBL" id="FORF01000004">
    <property type="protein sequence ID" value="SFI59733.1"/>
    <property type="molecule type" value="Genomic_DNA"/>
</dbReference>
<feature type="active site" description="Nucleophile" evidence="7">
    <location>
        <position position="284"/>
    </location>
</feature>
<dbReference type="InterPro" id="IPR029510">
    <property type="entry name" value="Ald_DH_CS_GLU"/>
</dbReference>
<dbReference type="AlphaFoldDB" id="A0A1I3JHI1"/>
<dbReference type="InterPro" id="IPR016162">
    <property type="entry name" value="Ald_DH_N"/>
</dbReference>
<dbReference type="Gene3D" id="3.40.309.10">
    <property type="entry name" value="Aldehyde Dehydrogenase, Chain A, domain 2"/>
    <property type="match status" value="1"/>
</dbReference>